<sequence>MSTLHASTEMPNPSDVLLLLQHQPLLSELVYAKTIYGNPDEDLHVRSYIHYFDPVKEDDVIVRDKALPMEFRKECFVVGMSHLLGRFLGAV</sequence>
<dbReference type="Proteomes" id="UP000886595">
    <property type="component" value="Unassembled WGS sequence"/>
</dbReference>
<organism evidence="1 2">
    <name type="scientific">Brassica carinata</name>
    <name type="common">Ethiopian mustard</name>
    <name type="synonym">Abyssinian cabbage</name>
    <dbReference type="NCBI Taxonomy" id="52824"/>
    <lineage>
        <taxon>Eukaryota</taxon>
        <taxon>Viridiplantae</taxon>
        <taxon>Streptophyta</taxon>
        <taxon>Embryophyta</taxon>
        <taxon>Tracheophyta</taxon>
        <taxon>Spermatophyta</taxon>
        <taxon>Magnoliopsida</taxon>
        <taxon>eudicotyledons</taxon>
        <taxon>Gunneridae</taxon>
        <taxon>Pentapetalae</taxon>
        <taxon>rosids</taxon>
        <taxon>malvids</taxon>
        <taxon>Brassicales</taxon>
        <taxon>Brassicaceae</taxon>
        <taxon>Brassiceae</taxon>
        <taxon>Brassica</taxon>
    </lineage>
</organism>
<name>A0A8X7WPX7_BRACI</name>
<dbReference type="AlphaFoldDB" id="A0A8X7WPX7"/>
<accession>A0A8X7WPX7</accession>
<proteinExistence type="predicted"/>
<gene>
    <name evidence="1" type="ORF">Bca52824_003248</name>
</gene>
<evidence type="ECO:0000313" key="2">
    <source>
        <dbReference type="Proteomes" id="UP000886595"/>
    </source>
</evidence>
<keyword evidence="2" id="KW-1185">Reference proteome</keyword>
<protein>
    <submittedName>
        <fullName evidence="1">Uncharacterized protein</fullName>
    </submittedName>
</protein>
<dbReference type="OrthoDB" id="10405708at2759"/>
<comment type="caution">
    <text evidence="1">The sequence shown here is derived from an EMBL/GenBank/DDBJ whole genome shotgun (WGS) entry which is preliminary data.</text>
</comment>
<dbReference type="EMBL" id="JAAMPC010000001">
    <property type="protein sequence ID" value="KAG2332068.1"/>
    <property type="molecule type" value="Genomic_DNA"/>
</dbReference>
<reference evidence="1 2" key="1">
    <citation type="submission" date="2020-02" db="EMBL/GenBank/DDBJ databases">
        <authorList>
            <person name="Ma Q."/>
            <person name="Huang Y."/>
            <person name="Song X."/>
            <person name="Pei D."/>
        </authorList>
    </citation>
    <scope>NUCLEOTIDE SEQUENCE [LARGE SCALE GENOMIC DNA]</scope>
    <source>
        <strain evidence="1">Sxm20200214</strain>
        <tissue evidence="1">Leaf</tissue>
    </source>
</reference>
<evidence type="ECO:0000313" key="1">
    <source>
        <dbReference type="EMBL" id="KAG2332068.1"/>
    </source>
</evidence>